<name>A0ABT9RXT0_9MICC</name>
<dbReference type="RefSeq" id="WP_306971306.1">
    <property type="nucleotide sequence ID" value="NZ_JAUSRE010000022.1"/>
</dbReference>
<dbReference type="Proteomes" id="UP001226577">
    <property type="component" value="Unassembled WGS sequence"/>
</dbReference>
<organism evidence="1 2">
    <name type="scientific">Pseudarthrobacter enclensis</name>
    <dbReference type="NCBI Taxonomy" id="993070"/>
    <lineage>
        <taxon>Bacteria</taxon>
        <taxon>Bacillati</taxon>
        <taxon>Actinomycetota</taxon>
        <taxon>Actinomycetes</taxon>
        <taxon>Micrococcales</taxon>
        <taxon>Micrococcaceae</taxon>
        <taxon>Pseudarthrobacter</taxon>
    </lineage>
</organism>
<comment type="caution">
    <text evidence="1">The sequence shown here is derived from an EMBL/GenBank/DDBJ whole genome shotgun (WGS) entry which is preliminary data.</text>
</comment>
<gene>
    <name evidence="1" type="ORF">J2X98_003656</name>
</gene>
<protein>
    <submittedName>
        <fullName evidence="1">Uncharacterized protein</fullName>
    </submittedName>
</protein>
<keyword evidence="2" id="KW-1185">Reference proteome</keyword>
<dbReference type="EMBL" id="JAUSRE010000022">
    <property type="protein sequence ID" value="MDP9890044.1"/>
    <property type="molecule type" value="Genomic_DNA"/>
</dbReference>
<proteinExistence type="predicted"/>
<accession>A0ABT9RXT0</accession>
<evidence type="ECO:0000313" key="1">
    <source>
        <dbReference type="EMBL" id="MDP9890044.1"/>
    </source>
</evidence>
<sequence length="51" mass="5716">MDLLAAENVPQLATTIPTRESFKHTHGTYPTRTALGPWIQVAEEIQEISRP</sequence>
<evidence type="ECO:0000313" key="2">
    <source>
        <dbReference type="Proteomes" id="UP001226577"/>
    </source>
</evidence>
<reference evidence="1 2" key="1">
    <citation type="submission" date="2023-07" db="EMBL/GenBank/DDBJ databases">
        <title>Sorghum-associated microbial communities from plants grown in Nebraska, USA.</title>
        <authorList>
            <person name="Schachtman D."/>
        </authorList>
    </citation>
    <scope>NUCLEOTIDE SEQUENCE [LARGE SCALE GENOMIC DNA]</scope>
    <source>
        <strain evidence="1 2">CC222</strain>
    </source>
</reference>